<dbReference type="PROSITE" id="PS50883">
    <property type="entry name" value="EAL"/>
    <property type="match status" value="1"/>
</dbReference>
<evidence type="ECO:0000259" key="1">
    <source>
        <dbReference type="PROSITE" id="PS50883"/>
    </source>
</evidence>
<evidence type="ECO:0000313" key="2">
    <source>
        <dbReference type="EMBL" id="KKF02478.1"/>
    </source>
</evidence>
<comment type="caution">
    <text evidence="2">The sequence shown here is derived from an EMBL/GenBank/DDBJ whole genome shotgun (WGS) entry which is preliminary data.</text>
</comment>
<dbReference type="InterPro" id="IPR019278">
    <property type="entry name" value="DICT_dom"/>
</dbReference>
<dbReference type="SUPFAM" id="SSF141868">
    <property type="entry name" value="EAL domain-like"/>
    <property type="match status" value="1"/>
</dbReference>
<keyword evidence="3" id="KW-1185">Reference proteome</keyword>
<organism evidence="2 3">
    <name type="scientific">Mycolicibacterium obuense</name>
    <dbReference type="NCBI Taxonomy" id="1807"/>
    <lineage>
        <taxon>Bacteria</taxon>
        <taxon>Bacillati</taxon>
        <taxon>Actinomycetota</taxon>
        <taxon>Actinomycetes</taxon>
        <taxon>Mycobacteriales</taxon>
        <taxon>Mycobacteriaceae</taxon>
        <taxon>Mycolicibacterium</taxon>
    </lineage>
</organism>
<dbReference type="PANTHER" id="PTHR33121:SF76">
    <property type="entry name" value="SIGNALING PROTEIN"/>
    <property type="match status" value="1"/>
</dbReference>
<dbReference type="Gene3D" id="3.20.20.450">
    <property type="entry name" value="EAL domain"/>
    <property type="match status" value="1"/>
</dbReference>
<gene>
    <name evidence="2" type="ORF">WN67_08320</name>
</gene>
<dbReference type="InterPro" id="IPR001633">
    <property type="entry name" value="EAL_dom"/>
</dbReference>
<dbReference type="Proteomes" id="UP000034150">
    <property type="component" value="Unassembled WGS sequence"/>
</dbReference>
<dbReference type="Pfam" id="PF00563">
    <property type="entry name" value="EAL"/>
    <property type="match status" value="1"/>
</dbReference>
<dbReference type="Pfam" id="PF10069">
    <property type="entry name" value="DICT"/>
    <property type="match status" value="1"/>
</dbReference>
<proteinExistence type="predicted"/>
<protein>
    <submittedName>
        <fullName evidence="2">Diguanylate phosphodiesterase</fullName>
    </submittedName>
</protein>
<dbReference type="PATRIC" id="fig|1807.13.peg.724"/>
<dbReference type="InterPro" id="IPR035919">
    <property type="entry name" value="EAL_sf"/>
</dbReference>
<evidence type="ECO:0000313" key="3">
    <source>
        <dbReference type="Proteomes" id="UP000034150"/>
    </source>
</evidence>
<name>A0A0M2K0S0_9MYCO</name>
<dbReference type="SMART" id="SM00052">
    <property type="entry name" value="EAL"/>
    <property type="match status" value="1"/>
</dbReference>
<dbReference type="GO" id="GO:0071111">
    <property type="term" value="F:cyclic-guanylate-specific phosphodiesterase activity"/>
    <property type="evidence" value="ECO:0007669"/>
    <property type="project" value="InterPro"/>
</dbReference>
<dbReference type="EMBL" id="LAUZ02000005">
    <property type="protein sequence ID" value="KKF02478.1"/>
    <property type="molecule type" value="Genomic_DNA"/>
</dbReference>
<dbReference type="STRING" id="1807.MOBUDSM44075_00950"/>
<dbReference type="PANTHER" id="PTHR33121">
    <property type="entry name" value="CYCLIC DI-GMP PHOSPHODIESTERASE PDEF"/>
    <property type="match status" value="1"/>
</dbReference>
<accession>A0A0M2K0S0</accession>
<dbReference type="CDD" id="cd01948">
    <property type="entry name" value="EAL"/>
    <property type="match status" value="1"/>
</dbReference>
<feature type="domain" description="EAL" evidence="1">
    <location>
        <begin position="7"/>
        <end position="252"/>
    </location>
</feature>
<reference evidence="2 3" key="1">
    <citation type="journal article" date="2015" name="Genome Announc.">
        <title>Draft Genome Sequence of Mycobacterium obuense Strain UC1, Isolated from Patient Sputum.</title>
        <authorList>
            <person name="Greninger A.L."/>
            <person name="Cunningham G."/>
            <person name="Hsu E.D."/>
            <person name="Yu J.M."/>
            <person name="Chiu C.Y."/>
            <person name="Miller S."/>
        </authorList>
    </citation>
    <scope>NUCLEOTIDE SEQUENCE [LARGE SCALE GENOMIC DNA]</scope>
    <source>
        <strain evidence="2 3">UC1</strain>
    </source>
</reference>
<dbReference type="InterPro" id="IPR050706">
    <property type="entry name" value="Cyclic-di-GMP_PDE-like"/>
</dbReference>
<sequence>MRHHRTRGPMTDQLTAAAAGVGLEPSFQQVVSLPDGAVVGYEALARWPGMDGLGPLEVFAHAKRTCQLDALDRHCIHSAARGALDGAWRPGMLLLINCEPTTSNIDMEVTSALATAASAFDVVFEFTERGLLTNPRALLGKVASLRAHGFKIAMDDLGAHSDSLALLDIIQPEFLKLDLNLVQRQPDRVQARTIAGVIAHHERTGAVIVAEGIETEEHLEQALAYGATLGQGYRFGRPGALTHAPDAFIGPSHASIVPLADDASTFALVRDRLRPRTVRFDTLHELSRHIERLATTAESPPMVLATVQDQSKLSDATMRTYTKLARRAPLVAMFGANVPDDLGNGLRGVHLAASDPLVHEWTILVLGPDIAAGLIAREVSPPGTPQADRRFDMVITFDRSLVTLGARCLLSRLAA</sequence>
<dbReference type="AlphaFoldDB" id="A0A0M2K0S0"/>